<reference evidence="2 3" key="1">
    <citation type="submission" date="2020-09" db="EMBL/GenBank/DDBJ databases">
        <title>De no assembly of potato wild relative species, Solanum commersonii.</title>
        <authorList>
            <person name="Cho K."/>
        </authorList>
    </citation>
    <scope>NUCLEOTIDE SEQUENCE [LARGE SCALE GENOMIC DNA]</scope>
    <source>
        <strain evidence="2">LZ3.2</strain>
        <tissue evidence="2">Leaf</tissue>
    </source>
</reference>
<evidence type="ECO:0000313" key="2">
    <source>
        <dbReference type="EMBL" id="KAG5595260.1"/>
    </source>
</evidence>
<sequence length="157" mass="17536">MPQFEAMLGTGCNNPPFCYPSPLHERKTSPYVGTATFLLGCPNYLLLNMSILITEEKCSSMVRDTDSGRQNNVSSNGVANTVPSPQPPQQKVDSGTTAANNACPKVHPPDGNRDMLNLCNIGLFFFGFLLDAVTRKERYTKYRMGLFKYMFIEKLRK</sequence>
<protein>
    <submittedName>
        <fullName evidence="2">Uncharacterized protein</fullName>
    </submittedName>
</protein>
<dbReference type="Proteomes" id="UP000824120">
    <property type="component" value="Chromosome 7"/>
</dbReference>
<evidence type="ECO:0000256" key="1">
    <source>
        <dbReference type="SAM" id="MobiDB-lite"/>
    </source>
</evidence>
<keyword evidence="3" id="KW-1185">Reference proteome</keyword>
<name>A0A9J5Y7L8_SOLCO</name>
<feature type="compositionally biased region" description="Polar residues" evidence="1">
    <location>
        <begin position="68"/>
        <end position="100"/>
    </location>
</feature>
<dbReference type="EMBL" id="JACXVP010000007">
    <property type="protein sequence ID" value="KAG5595260.1"/>
    <property type="molecule type" value="Genomic_DNA"/>
</dbReference>
<accession>A0A9J5Y7L8</accession>
<organism evidence="2 3">
    <name type="scientific">Solanum commersonii</name>
    <name type="common">Commerson's wild potato</name>
    <name type="synonym">Commerson's nightshade</name>
    <dbReference type="NCBI Taxonomy" id="4109"/>
    <lineage>
        <taxon>Eukaryota</taxon>
        <taxon>Viridiplantae</taxon>
        <taxon>Streptophyta</taxon>
        <taxon>Embryophyta</taxon>
        <taxon>Tracheophyta</taxon>
        <taxon>Spermatophyta</taxon>
        <taxon>Magnoliopsida</taxon>
        <taxon>eudicotyledons</taxon>
        <taxon>Gunneridae</taxon>
        <taxon>Pentapetalae</taxon>
        <taxon>asterids</taxon>
        <taxon>lamiids</taxon>
        <taxon>Solanales</taxon>
        <taxon>Solanaceae</taxon>
        <taxon>Solanoideae</taxon>
        <taxon>Solaneae</taxon>
        <taxon>Solanum</taxon>
    </lineage>
</organism>
<proteinExistence type="predicted"/>
<feature type="region of interest" description="Disordered" evidence="1">
    <location>
        <begin position="63"/>
        <end position="102"/>
    </location>
</feature>
<evidence type="ECO:0000313" key="3">
    <source>
        <dbReference type="Proteomes" id="UP000824120"/>
    </source>
</evidence>
<dbReference type="AlphaFoldDB" id="A0A9J5Y7L8"/>
<comment type="caution">
    <text evidence="2">The sequence shown here is derived from an EMBL/GenBank/DDBJ whole genome shotgun (WGS) entry which is preliminary data.</text>
</comment>
<gene>
    <name evidence="2" type="ORF">H5410_036492</name>
</gene>